<evidence type="ECO:0000313" key="3">
    <source>
        <dbReference type="EMBL" id="SHF59577.1"/>
    </source>
</evidence>
<feature type="domain" description="ATPase dynein-related AAA" evidence="1">
    <location>
        <begin position="252"/>
        <end position="400"/>
    </location>
</feature>
<dbReference type="Gene3D" id="3.30.920.90">
    <property type="match status" value="1"/>
</dbReference>
<evidence type="ECO:0000259" key="2">
    <source>
        <dbReference type="Pfam" id="PF12102"/>
    </source>
</evidence>
<dbReference type="GO" id="GO:0004519">
    <property type="term" value="F:endonuclease activity"/>
    <property type="evidence" value="ECO:0007669"/>
    <property type="project" value="UniProtKB-KW"/>
</dbReference>
<keyword evidence="3" id="KW-0378">Hydrolase</keyword>
<gene>
    <name evidence="3" type="ORF">SAMN02746089_02222</name>
</gene>
<keyword evidence="3" id="KW-0540">Nuclease</keyword>
<dbReference type="EMBL" id="FQVH01000031">
    <property type="protein sequence ID" value="SHF59577.1"/>
    <property type="molecule type" value="Genomic_DNA"/>
</dbReference>
<dbReference type="RefSeq" id="WP_073345316.1">
    <property type="nucleotide sequence ID" value="NZ_FQVH01000031.1"/>
</dbReference>
<dbReference type="AlphaFoldDB" id="A0A1M5CY60"/>
<dbReference type="PANTHER" id="PTHR37291:SF1">
    <property type="entry name" value="TYPE IV METHYL-DIRECTED RESTRICTION ENZYME ECOKMCRB SUBUNIT"/>
    <property type="match status" value="1"/>
</dbReference>
<organism evidence="3 4">
    <name type="scientific">Caldanaerobius fijiensis DSM 17918</name>
    <dbReference type="NCBI Taxonomy" id="1121256"/>
    <lineage>
        <taxon>Bacteria</taxon>
        <taxon>Bacillati</taxon>
        <taxon>Bacillota</taxon>
        <taxon>Clostridia</taxon>
        <taxon>Thermoanaerobacterales</taxon>
        <taxon>Thermoanaerobacteraceae</taxon>
        <taxon>Caldanaerobius</taxon>
    </lineage>
</organism>
<dbReference type="Proteomes" id="UP000184088">
    <property type="component" value="Unassembled WGS sequence"/>
</dbReference>
<dbReference type="PANTHER" id="PTHR37291">
    <property type="entry name" value="5-METHYLCYTOSINE-SPECIFIC RESTRICTION ENZYME B"/>
    <property type="match status" value="1"/>
</dbReference>
<protein>
    <submittedName>
        <fullName evidence="3">5-methylcytosine-specific restriction endonuclease McrBC, GTP-binding regulatory subunit McrB</fullName>
    </submittedName>
</protein>
<evidence type="ECO:0000313" key="4">
    <source>
        <dbReference type="Proteomes" id="UP000184088"/>
    </source>
</evidence>
<dbReference type="InterPro" id="IPR021961">
    <property type="entry name" value="McrB_DNA-bd"/>
</dbReference>
<dbReference type="InterPro" id="IPR011704">
    <property type="entry name" value="ATPase_dyneun-rel_AAA"/>
</dbReference>
<proteinExistence type="predicted"/>
<keyword evidence="3" id="KW-0255">Endonuclease</keyword>
<dbReference type="Pfam" id="PF07728">
    <property type="entry name" value="AAA_5"/>
    <property type="match status" value="1"/>
</dbReference>
<dbReference type="InterPro" id="IPR027417">
    <property type="entry name" value="P-loop_NTPase"/>
</dbReference>
<dbReference type="STRING" id="1121256.SAMN02746089_02222"/>
<feature type="domain" description="Type IV methyl-directed restriction enzyme EcoKMcrB subunit DNA-binding" evidence="2">
    <location>
        <begin position="10"/>
        <end position="183"/>
    </location>
</feature>
<accession>A0A1M5CY60</accession>
<dbReference type="OrthoDB" id="9781481at2"/>
<dbReference type="SUPFAM" id="SSF52540">
    <property type="entry name" value="P-loop containing nucleoside triphosphate hydrolases"/>
    <property type="match status" value="1"/>
</dbReference>
<evidence type="ECO:0000259" key="1">
    <source>
        <dbReference type="Pfam" id="PF07728"/>
    </source>
</evidence>
<dbReference type="GO" id="GO:0005524">
    <property type="term" value="F:ATP binding"/>
    <property type="evidence" value="ECO:0007669"/>
    <property type="project" value="InterPro"/>
</dbReference>
<dbReference type="Pfam" id="PF12102">
    <property type="entry name" value="MrcB_N"/>
    <property type="match status" value="1"/>
</dbReference>
<keyword evidence="4" id="KW-1185">Reference proteome</keyword>
<sequence length="593" mass="69202">MSLKELFEIVMRNYVKARTSEPFKGNRMGDVFRREIPQEIKNYDFIDTDKYIVSGSCGKGNWAEVPWIAIMKKDVTTTTMQGIYIVYLFSNTMDRLYLTLNQGCTRLINERGRKGAIEYMQNLAIKLRAEVNVSGWNKDDNLVIGNEFYEKGTIFYRLYERGKLPDDEVLKADLKDLIQIYEACIQKLNEQPQQKQIGDSTYMENRTSIDLPYYNVSGELQRIKDYIKSRGFQYEDRVVEDFYLSLKSKPFVILAGISGTGKSRFARLFAESIGCTSYNGRFKLVPVKPDWSDSTDLLGYKDLNNKFHPGILTTFIKKAISDPVHPYFFVLDEMNLARVEYYFSDVLSIIESRVFKGDRIITDPLLNDELLSSGDQELYQEYKGLYIPDNVYFIGTVNMDETTFPFSKKVLDRANVIEFSDVILNYDFDQPDDTEVRELNNKFLKSEFLQLNDCADYAEYVEGVIDLLSDINQVLKYGNLHFGYRVRDEICFYIIYNKIYGIMSFEEAMDFMILQKVLPRIQGSSMTLKKILIELFKICSGNMEERFNYEDIDISKTMIDEIENADIRFRKSAGKIAYMTRRYDEDGFTSYWI</sequence>
<name>A0A1M5CY60_9THEO</name>
<dbReference type="InterPro" id="IPR052934">
    <property type="entry name" value="Methyl-DNA_Rec/Restrict_Enz"/>
</dbReference>
<dbReference type="Gene3D" id="3.40.50.300">
    <property type="entry name" value="P-loop containing nucleotide triphosphate hydrolases"/>
    <property type="match status" value="1"/>
</dbReference>
<reference evidence="3 4" key="1">
    <citation type="submission" date="2016-11" db="EMBL/GenBank/DDBJ databases">
        <authorList>
            <person name="Jaros S."/>
            <person name="Januszkiewicz K."/>
            <person name="Wedrychowicz H."/>
        </authorList>
    </citation>
    <scope>NUCLEOTIDE SEQUENCE [LARGE SCALE GENOMIC DNA]</scope>
    <source>
        <strain evidence="3 4">DSM 17918</strain>
    </source>
</reference>
<dbReference type="GO" id="GO:0016887">
    <property type="term" value="F:ATP hydrolysis activity"/>
    <property type="evidence" value="ECO:0007669"/>
    <property type="project" value="InterPro"/>
</dbReference>